<name>A0A9D4RPM7_DREPO</name>
<reference evidence="2" key="1">
    <citation type="journal article" date="2019" name="bioRxiv">
        <title>The Genome of the Zebra Mussel, Dreissena polymorpha: A Resource for Invasive Species Research.</title>
        <authorList>
            <person name="McCartney M.A."/>
            <person name="Auch B."/>
            <person name="Kono T."/>
            <person name="Mallez S."/>
            <person name="Zhang Y."/>
            <person name="Obille A."/>
            <person name="Becker A."/>
            <person name="Abrahante J.E."/>
            <person name="Garbe J."/>
            <person name="Badalamenti J.P."/>
            <person name="Herman A."/>
            <person name="Mangelson H."/>
            <person name="Liachko I."/>
            <person name="Sullivan S."/>
            <person name="Sone E.D."/>
            <person name="Koren S."/>
            <person name="Silverstein K.A.T."/>
            <person name="Beckman K.B."/>
            <person name="Gohl D.M."/>
        </authorList>
    </citation>
    <scope>NUCLEOTIDE SEQUENCE</scope>
    <source>
        <strain evidence="2">Duluth1</strain>
        <tissue evidence="2">Whole animal</tissue>
    </source>
</reference>
<dbReference type="Proteomes" id="UP000828390">
    <property type="component" value="Unassembled WGS sequence"/>
</dbReference>
<accession>A0A9D4RPM7</accession>
<sequence length="105" mass="12216">MWTDGRRTKTSHKNSIEQTEDMSIFQNLNAKCDGKTDRRTDRRTCLQTNVNGRTDGRTYDGQRPLTKAHLRNQFPLVHLPMARDNQYHGCIRHTIAAIIPMISYE</sequence>
<comment type="caution">
    <text evidence="2">The sequence shown here is derived from an EMBL/GenBank/DDBJ whole genome shotgun (WGS) entry which is preliminary data.</text>
</comment>
<dbReference type="EMBL" id="JAIWYP010000001">
    <property type="protein sequence ID" value="KAH3876269.1"/>
    <property type="molecule type" value="Genomic_DNA"/>
</dbReference>
<evidence type="ECO:0000313" key="2">
    <source>
        <dbReference type="EMBL" id="KAH3876269.1"/>
    </source>
</evidence>
<evidence type="ECO:0000313" key="3">
    <source>
        <dbReference type="Proteomes" id="UP000828390"/>
    </source>
</evidence>
<evidence type="ECO:0000256" key="1">
    <source>
        <dbReference type="SAM" id="MobiDB-lite"/>
    </source>
</evidence>
<reference evidence="2" key="2">
    <citation type="submission" date="2020-11" db="EMBL/GenBank/DDBJ databases">
        <authorList>
            <person name="McCartney M.A."/>
            <person name="Auch B."/>
            <person name="Kono T."/>
            <person name="Mallez S."/>
            <person name="Becker A."/>
            <person name="Gohl D.M."/>
            <person name="Silverstein K.A.T."/>
            <person name="Koren S."/>
            <person name="Bechman K.B."/>
            <person name="Herman A."/>
            <person name="Abrahante J.E."/>
            <person name="Garbe J."/>
        </authorList>
    </citation>
    <scope>NUCLEOTIDE SEQUENCE</scope>
    <source>
        <strain evidence="2">Duluth1</strain>
        <tissue evidence="2">Whole animal</tissue>
    </source>
</reference>
<dbReference type="AlphaFoldDB" id="A0A9D4RPM7"/>
<keyword evidence="3" id="KW-1185">Reference proteome</keyword>
<organism evidence="2 3">
    <name type="scientific">Dreissena polymorpha</name>
    <name type="common">Zebra mussel</name>
    <name type="synonym">Mytilus polymorpha</name>
    <dbReference type="NCBI Taxonomy" id="45954"/>
    <lineage>
        <taxon>Eukaryota</taxon>
        <taxon>Metazoa</taxon>
        <taxon>Spiralia</taxon>
        <taxon>Lophotrochozoa</taxon>
        <taxon>Mollusca</taxon>
        <taxon>Bivalvia</taxon>
        <taxon>Autobranchia</taxon>
        <taxon>Heteroconchia</taxon>
        <taxon>Euheterodonta</taxon>
        <taxon>Imparidentia</taxon>
        <taxon>Neoheterodontei</taxon>
        <taxon>Myida</taxon>
        <taxon>Dreissenoidea</taxon>
        <taxon>Dreissenidae</taxon>
        <taxon>Dreissena</taxon>
    </lineage>
</organism>
<proteinExistence type="predicted"/>
<protein>
    <submittedName>
        <fullName evidence="2">Uncharacterized protein</fullName>
    </submittedName>
</protein>
<gene>
    <name evidence="2" type="ORF">DPMN_000107</name>
</gene>
<feature type="region of interest" description="Disordered" evidence="1">
    <location>
        <begin position="1"/>
        <end position="20"/>
    </location>
</feature>